<name>A0AA39I9Q5_9BILA</name>
<evidence type="ECO:0000313" key="1">
    <source>
        <dbReference type="EMBL" id="KAK0419037.1"/>
    </source>
</evidence>
<protein>
    <submittedName>
        <fullName evidence="1">Uncharacterized protein</fullName>
    </submittedName>
</protein>
<dbReference type="AlphaFoldDB" id="A0AA39I9Q5"/>
<dbReference type="EMBL" id="JAUCMV010000002">
    <property type="protein sequence ID" value="KAK0419037.1"/>
    <property type="molecule type" value="Genomic_DNA"/>
</dbReference>
<sequence length="82" mass="9278">MCSFWNWIGGGAAEKGNDLLKTTIMAGCATHNCYLSRNVFMKNSELLTTGLFDILVITWREQRQFPPGPDLVREGRAEEEKL</sequence>
<proteinExistence type="predicted"/>
<reference evidence="1" key="1">
    <citation type="submission" date="2023-06" db="EMBL/GenBank/DDBJ databases">
        <title>Genomic analysis of the entomopathogenic nematode Steinernema hermaphroditum.</title>
        <authorList>
            <person name="Schwarz E.M."/>
            <person name="Heppert J.K."/>
            <person name="Baniya A."/>
            <person name="Schwartz H.T."/>
            <person name="Tan C.-H."/>
            <person name="Antoshechkin I."/>
            <person name="Sternberg P.W."/>
            <person name="Goodrich-Blair H."/>
            <person name="Dillman A.R."/>
        </authorList>
    </citation>
    <scope>NUCLEOTIDE SEQUENCE</scope>
    <source>
        <strain evidence="1">PS9179</strain>
        <tissue evidence="1">Whole animal</tissue>
    </source>
</reference>
<comment type="caution">
    <text evidence="1">The sequence shown here is derived from an EMBL/GenBank/DDBJ whole genome shotgun (WGS) entry which is preliminary data.</text>
</comment>
<gene>
    <name evidence="1" type="ORF">QR680_013916</name>
</gene>
<evidence type="ECO:0000313" key="2">
    <source>
        <dbReference type="Proteomes" id="UP001175271"/>
    </source>
</evidence>
<keyword evidence="2" id="KW-1185">Reference proteome</keyword>
<dbReference type="Proteomes" id="UP001175271">
    <property type="component" value="Unassembled WGS sequence"/>
</dbReference>
<organism evidence="1 2">
    <name type="scientific">Steinernema hermaphroditum</name>
    <dbReference type="NCBI Taxonomy" id="289476"/>
    <lineage>
        <taxon>Eukaryota</taxon>
        <taxon>Metazoa</taxon>
        <taxon>Ecdysozoa</taxon>
        <taxon>Nematoda</taxon>
        <taxon>Chromadorea</taxon>
        <taxon>Rhabditida</taxon>
        <taxon>Tylenchina</taxon>
        <taxon>Panagrolaimomorpha</taxon>
        <taxon>Strongyloidoidea</taxon>
        <taxon>Steinernematidae</taxon>
        <taxon>Steinernema</taxon>
    </lineage>
</organism>
<accession>A0AA39I9Q5</accession>